<feature type="non-terminal residue" evidence="2">
    <location>
        <position position="64"/>
    </location>
</feature>
<accession>X0XVG3</accession>
<keyword evidence="1" id="KW-1133">Transmembrane helix</keyword>
<sequence>MFRIRHYPFASDPLREVRFLKRWVRVGAFLATLILVLLYVFALDLSVERGVFIFLTMAVTAVLA</sequence>
<evidence type="ECO:0000256" key="1">
    <source>
        <dbReference type="SAM" id="Phobius"/>
    </source>
</evidence>
<dbReference type="AlphaFoldDB" id="X0XVG3"/>
<name>X0XVG3_9ZZZZ</name>
<keyword evidence="1" id="KW-0812">Transmembrane</keyword>
<proteinExistence type="predicted"/>
<keyword evidence="1" id="KW-0472">Membrane</keyword>
<gene>
    <name evidence="2" type="ORF">S01H1_85102</name>
</gene>
<organism evidence="2">
    <name type="scientific">marine sediment metagenome</name>
    <dbReference type="NCBI Taxonomy" id="412755"/>
    <lineage>
        <taxon>unclassified sequences</taxon>
        <taxon>metagenomes</taxon>
        <taxon>ecological metagenomes</taxon>
    </lineage>
</organism>
<feature type="transmembrane region" description="Helical" evidence="1">
    <location>
        <begin position="23"/>
        <end position="41"/>
    </location>
</feature>
<reference evidence="2" key="1">
    <citation type="journal article" date="2014" name="Front. Microbiol.">
        <title>High frequency of phylogenetically diverse reductive dehalogenase-homologous genes in deep subseafloor sedimentary metagenomes.</title>
        <authorList>
            <person name="Kawai M."/>
            <person name="Futagami T."/>
            <person name="Toyoda A."/>
            <person name="Takaki Y."/>
            <person name="Nishi S."/>
            <person name="Hori S."/>
            <person name="Arai W."/>
            <person name="Tsubouchi T."/>
            <person name="Morono Y."/>
            <person name="Uchiyama I."/>
            <person name="Ito T."/>
            <person name="Fujiyama A."/>
            <person name="Inagaki F."/>
            <person name="Takami H."/>
        </authorList>
    </citation>
    <scope>NUCLEOTIDE SEQUENCE</scope>
    <source>
        <strain evidence="2">Expedition CK06-06</strain>
    </source>
</reference>
<evidence type="ECO:0000313" key="2">
    <source>
        <dbReference type="EMBL" id="GAG47355.1"/>
    </source>
</evidence>
<protein>
    <submittedName>
        <fullName evidence="2">Uncharacterized protein</fullName>
    </submittedName>
</protein>
<comment type="caution">
    <text evidence="2">The sequence shown here is derived from an EMBL/GenBank/DDBJ whole genome shotgun (WGS) entry which is preliminary data.</text>
</comment>
<dbReference type="EMBL" id="BARS01058313">
    <property type="protein sequence ID" value="GAG47355.1"/>
    <property type="molecule type" value="Genomic_DNA"/>
</dbReference>